<dbReference type="SMART" id="SM00797">
    <property type="entry name" value="AHS2"/>
    <property type="match status" value="1"/>
</dbReference>
<dbReference type="InterPro" id="IPR052708">
    <property type="entry name" value="PxpC"/>
</dbReference>
<dbReference type="PANTHER" id="PTHR43309:SF3">
    <property type="entry name" value="5-OXOPROLINASE SUBUNIT C"/>
    <property type="match status" value="1"/>
</dbReference>
<evidence type="ECO:0000259" key="4">
    <source>
        <dbReference type="SMART" id="SM00797"/>
    </source>
</evidence>
<keyword evidence="1" id="KW-0547">Nucleotide-binding</keyword>
<comment type="caution">
    <text evidence="5">The sequence shown here is derived from an EMBL/GenBank/DDBJ whole genome shotgun (WGS) entry which is preliminary data.</text>
</comment>
<dbReference type="Proteomes" id="UP000287296">
    <property type="component" value="Unassembled WGS sequence"/>
</dbReference>
<dbReference type="EMBL" id="QYTW02000032">
    <property type="protein sequence ID" value="RST57536.1"/>
    <property type="molecule type" value="Genomic_DNA"/>
</dbReference>
<keyword evidence="5" id="KW-0808">Transferase</keyword>
<evidence type="ECO:0000313" key="5">
    <source>
        <dbReference type="EMBL" id="RST57536.1"/>
    </source>
</evidence>
<dbReference type="Pfam" id="PF02626">
    <property type="entry name" value="CT_A_B"/>
    <property type="match status" value="1"/>
</dbReference>
<accession>A0A429X244</accession>
<dbReference type="GO" id="GO:0016787">
    <property type="term" value="F:hydrolase activity"/>
    <property type="evidence" value="ECO:0007669"/>
    <property type="project" value="UniProtKB-KW"/>
</dbReference>
<dbReference type="GO" id="GO:0016740">
    <property type="term" value="F:transferase activity"/>
    <property type="evidence" value="ECO:0007669"/>
    <property type="project" value="UniProtKB-KW"/>
</dbReference>
<dbReference type="PANTHER" id="PTHR43309">
    <property type="entry name" value="5-OXOPROLINASE SUBUNIT C"/>
    <property type="match status" value="1"/>
</dbReference>
<keyword evidence="3" id="KW-0067">ATP-binding</keyword>
<organism evidence="5 6">
    <name type="scientific">Siminovitchia terrae</name>
    <name type="common">Bacillus terrae</name>
    <dbReference type="NCBI Taxonomy" id="1914933"/>
    <lineage>
        <taxon>Bacteria</taxon>
        <taxon>Bacillati</taxon>
        <taxon>Bacillota</taxon>
        <taxon>Bacilli</taxon>
        <taxon>Bacillales</taxon>
        <taxon>Bacillaceae</taxon>
        <taxon>Siminovitchia</taxon>
    </lineage>
</organism>
<dbReference type="InterPro" id="IPR003778">
    <property type="entry name" value="CT_A_B"/>
</dbReference>
<dbReference type="InterPro" id="IPR029000">
    <property type="entry name" value="Cyclophilin-like_dom_sf"/>
</dbReference>
<feature type="domain" description="Carboxyltransferase" evidence="4">
    <location>
        <begin position="23"/>
        <end position="315"/>
    </location>
</feature>
<keyword evidence="2" id="KW-0378">Hydrolase</keyword>
<reference evidence="5 6" key="1">
    <citation type="submission" date="2018-12" db="EMBL/GenBank/DDBJ databases">
        <authorList>
            <person name="Sun L."/>
            <person name="Chen Z."/>
        </authorList>
    </citation>
    <scope>NUCLEOTIDE SEQUENCE [LARGE SCALE GENOMIC DNA]</scope>
    <source>
        <strain evidence="5 6">LMG 29736</strain>
    </source>
</reference>
<dbReference type="SUPFAM" id="SSF50891">
    <property type="entry name" value="Cyclophilin-like"/>
    <property type="match status" value="1"/>
</dbReference>
<dbReference type="NCBIfam" id="TIGR00724">
    <property type="entry name" value="urea_amlyse_rel"/>
    <property type="match status" value="1"/>
</dbReference>
<dbReference type="RefSeq" id="WP_120118518.1">
    <property type="nucleotide sequence ID" value="NZ_QYTW02000032.1"/>
</dbReference>
<dbReference type="GO" id="GO:0005524">
    <property type="term" value="F:ATP binding"/>
    <property type="evidence" value="ECO:0007669"/>
    <property type="project" value="UniProtKB-KW"/>
</dbReference>
<proteinExistence type="predicted"/>
<gene>
    <name evidence="5" type="ORF">D5F11_022215</name>
</gene>
<protein>
    <submittedName>
        <fullName evidence="5">Biotin-dependent carboxyltransferase family protein</fullName>
    </submittedName>
</protein>
<dbReference type="AlphaFoldDB" id="A0A429X244"/>
<evidence type="ECO:0000256" key="3">
    <source>
        <dbReference type="ARBA" id="ARBA00022840"/>
    </source>
</evidence>
<evidence type="ECO:0000256" key="2">
    <source>
        <dbReference type="ARBA" id="ARBA00022801"/>
    </source>
</evidence>
<evidence type="ECO:0000313" key="6">
    <source>
        <dbReference type="Proteomes" id="UP000287296"/>
    </source>
</evidence>
<dbReference type="OrthoDB" id="9782422at2"/>
<sequence length="323" mass="34825">MIELIQPGIRTTIQDMGRTGYFHQGVPPAGAADKFSFMFGNLLLGNPRHVAALEMMVKGTTIEFNKKTTAIITGAPVQVLLNGDEQPMWTVFEVQKGDVLEIGHIQKGLFSYLCVSGGFDVPEVLGSKSTCLASVFPGITGRLLLAGDKIPLSEPLPGAAQHIGKELIREAIPEFGKTETAHVVLGITCDLIRDEGLVSFLNSHWVIQPQSNRTACRAKGGHISYSEIDLPFGSGGTPGNIVDIPYPIGAVIVPNEEEIIILLNDGTGGGGFVTIGTVIWPDISKLSQMRPMTKVKFQAITVDQAISIRREKERLIEKVQASI</sequence>
<name>A0A429X244_SIMTE</name>
<dbReference type="Gene3D" id="2.40.100.10">
    <property type="entry name" value="Cyclophilin-like"/>
    <property type="match status" value="1"/>
</dbReference>
<evidence type="ECO:0000256" key="1">
    <source>
        <dbReference type="ARBA" id="ARBA00022741"/>
    </source>
</evidence>